<dbReference type="Proteomes" id="UP000224634">
    <property type="component" value="Unassembled WGS sequence"/>
</dbReference>
<dbReference type="PANTHER" id="PTHR13475:SF3">
    <property type="entry name" value="NEUGRIN"/>
    <property type="match status" value="1"/>
</dbReference>
<comment type="similarity">
    <text evidence="3">Belongs to the RRG9 family.</text>
</comment>
<feature type="compositionally biased region" description="Polar residues" evidence="6">
    <location>
        <begin position="1"/>
        <end position="29"/>
    </location>
</feature>
<dbReference type="GO" id="GO:0005634">
    <property type="term" value="C:nucleus"/>
    <property type="evidence" value="ECO:0007669"/>
    <property type="project" value="TreeGrafter"/>
</dbReference>
<feature type="region of interest" description="Disordered" evidence="6">
    <location>
        <begin position="1"/>
        <end position="57"/>
    </location>
</feature>
<gene>
    <name evidence="7" type="ORF">AJ80_02422</name>
</gene>
<dbReference type="OrthoDB" id="5578174at2759"/>
<comment type="function">
    <text evidence="1">Required for respiratory activity and maintenance and expression of the mitochondrial genome.</text>
</comment>
<dbReference type="EMBL" id="PDNA01000023">
    <property type="protein sequence ID" value="PGH23468.1"/>
    <property type="molecule type" value="Genomic_DNA"/>
</dbReference>
<dbReference type="InterPro" id="IPR010487">
    <property type="entry name" value="NGRN/Rrg9"/>
</dbReference>
<evidence type="ECO:0000313" key="8">
    <source>
        <dbReference type="Proteomes" id="UP000224634"/>
    </source>
</evidence>
<evidence type="ECO:0000313" key="7">
    <source>
        <dbReference type="EMBL" id="PGH23468.1"/>
    </source>
</evidence>
<dbReference type="STRING" id="1447883.A0A2B7YRG2"/>
<comment type="subcellular location">
    <subcellularLocation>
        <location evidence="2">Mitochondrion</location>
    </subcellularLocation>
</comment>
<keyword evidence="8" id="KW-1185">Reference proteome</keyword>
<sequence>MSRTTHPGVATATSVSMKNRSFHSTSARLSESPAVERDDSAEPKPSPQPERKRENWQVQKEALKVKFQDGWHPKKKLSPDAMEGIRHLHAQDPERFSTPFLANEFKVPAEAIRRILKSKWRPSGEEVEDRRKRWEKRNVRIWNQMAEIGLRPKRKAFEKFSDAEKLDKK</sequence>
<accession>A0A2B7YRG2</accession>
<organism evidence="7 8">
    <name type="scientific">Polytolypa hystricis (strain UAMH7299)</name>
    <dbReference type="NCBI Taxonomy" id="1447883"/>
    <lineage>
        <taxon>Eukaryota</taxon>
        <taxon>Fungi</taxon>
        <taxon>Dikarya</taxon>
        <taxon>Ascomycota</taxon>
        <taxon>Pezizomycotina</taxon>
        <taxon>Eurotiomycetes</taxon>
        <taxon>Eurotiomycetidae</taxon>
        <taxon>Onygenales</taxon>
        <taxon>Onygenales incertae sedis</taxon>
        <taxon>Polytolypa</taxon>
    </lineage>
</organism>
<evidence type="ECO:0000256" key="5">
    <source>
        <dbReference type="ARBA" id="ARBA00022946"/>
    </source>
</evidence>
<keyword evidence="5" id="KW-0809">Transit peptide</keyword>
<dbReference type="Pfam" id="PF06413">
    <property type="entry name" value="Neugrin"/>
    <property type="match status" value="1"/>
</dbReference>
<evidence type="ECO:0000256" key="3">
    <source>
        <dbReference type="ARBA" id="ARBA00010895"/>
    </source>
</evidence>
<name>A0A2B7YRG2_POLH7</name>
<comment type="caution">
    <text evidence="7">The sequence shown here is derived from an EMBL/GenBank/DDBJ whole genome shotgun (WGS) entry which is preliminary data.</text>
</comment>
<evidence type="ECO:0000256" key="2">
    <source>
        <dbReference type="ARBA" id="ARBA00004173"/>
    </source>
</evidence>
<reference evidence="7 8" key="1">
    <citation type="submission" date="2017-10" db="EMBL/GenBank/DDBJ databases">
        <title>Comparative genomics in systemic dimorphic fungi from Ajellomycetaceae.</title>
        <authorList>
            <person name="Munoz J.F."/>
            <person name="Mcewen J.G."/>
            <person name="Clay O.K."/>
            <person name="Cuomo C.A."/>
        </authorList>
    </citation>
    <scope>NUCLEOTIDE SEQUENCE [LARGE SCALE GENOMIC DNA]</scope>
    <source>
        <strain evidence="7 8">UAMH7299</strain>
    </source>
</reference>
<evidence type="ECO:0000256" key="4">
    <source>
        <dbReference type="ARBA" id="ARBA00013566"/>
    </source>
</evidence>
<protein>
    <recommendedName>
        <fullName evidence="4">Required for respiratory growth protein 9, mitochondrial</fullName>
    </recommendedName>
</protein>
<evidence type="ECO:0000256" key="6">
    <source>
        <dbReference type="SAM" id="MobiDB-lite"/>
    </source>
</evidence>
<evidence type="ECO:0000256" key="1">
    <source>
        <dbReference type="ARBA" id="ARBA00003548"/>
    </source>
</evidence>
<proteinExistence type="inferred from homology"/>
<dbReference type="AlphaFoldDB" id="A0A2B7YRG2"/>
<dbReference type="PANTHER" id="PTHR13475">
    <property type="entry name" value="NEUGRIN"/>
    <property type="match status" value="1"/>
</dbReference>
<dbReference type="GO" id="GO:0005739">
    <property type="term" value="C:mitochondrion"/>
    <property type="evidence" value="ECO:0007669"/>
    <property type="project" value="UniProtKB-SubCell"/>
</dbReference>